<protein>
    <recommendedName>
        <fullName evidence="4">DUF4440 domain-containing protein</fullName>
    </recommendedName>
</protein>
<organism evidence="2 3">
    <name type="scientific">Sphingomonas humi</name>
    <dbReference type="NCBI Taxonomy" id="335630"/>
    <lineage>
        <taxon>Bacteria</taxon>
        <taxon>Pseudomonadati</taxon>
        <taxon>Pseudomonadota</taxon>
        <taxon>Alphaproteobacteria</taxon>
        <taxon>Sphingomonadales</taxon>
        <taxon>Sphingomonadaceae</taxon>
        <taxon>Sphingomonas</taxon>
    </lineage>
</organism>
<accession>A0ABP7RGH7</accession>
<feature type="signal peptide" evidence="1">
    <location>
        <begin position="1"/>
        <end position="16"/>
    </location>
</feature>
<keyword evidence="1" id="KW-0732">Signal</keyword>
<evidence type="ECO:0008006" key="4">
    <source>
        <dbReference type="Google" id="ProtNLM"/>
    </source>
</evidence>
<comment type="caution">
    <text evidence="2">The sequence shown here is derived from an EMBL/GenBank/DDBJ whole genome shotgun (WGS) entry which is preliminary data.</text>
</comment>
<evidence type="ECO:0000256" key="1">
    <source>
        <dbReference type="SAM" id="SignalP"/>
    </source>
</evidence>
<name>A0ABP7RGH7_9SPHN</name>
<dbReference type="EMBL" id="BAAAZD010000001">
    <property type="protein sequence ID" value="GAA3997143.1"/>
    <property type="molecule type" value="Genomic_DNA"/>
</dbReference>
<keyword evidence="3" id="KW-1185">Reference proteome</keyword>
<feature type="chain" id="PRO_5046574220" description="DUF4440 domain-containing protein" evidence="1">
    <location>
        <begin position="17"/>
        <end position="218"/>
    </location>
</feature>
<dbReference type="RefSeq" id="WP_344708396.1">
    <property type="nucleotide sequence ID" value="NZ_BAAAZD010000001.1"/>
</dbReference>
<evidence type="ECO:0000313" key="2">
    <source>
        <dbReference type="EMBL" id="GAA3997143.1"/>
    </source>
</evidence>
<sequence>MILASLLLATTAPASAIDAERAFAADAQKIGQWTAFRKWADPTAVMFDPQAVWALEFLKDRKDPPRSVEWWPAKSFVSCDGRTAVNTGPWRIEAAKADGYFTTLWMKQPSGEWRWTVDGGDSVATPLAKPAKPVVRAAACGNRALRARQIARIYANPINRTAPPGDSGYQRSADGTLLYNWTVASDGMRRTRVQLWTGRGFATVLDQKVAAPRPRQAT</sequence>
<dbReference type="Proteomes" id="UP001501310">
    <property type="component" value="Unassembled WGS sequence"/>
</dbReference>
<dbReference type="Gene3D" id="3.10.450.50">
    <property type="match status" value="1"/>
</dbReference>
<gene>
    <name evidence="2" type="ORF">GCM10022211_03040</name>
</gene>
<proteinExistence type="predicted"/>
<reference evidence="3" key="1">
    <citation type="journal article" date="2019" name="Int. J. Syst. Evol. Microbiol.">
        <title>The Global Catalogue of Microorganisms (GCM) 10K type strain sequencing project: providing services to taxonomists for standard genome sequencing and annotation.</title>
        <authorList>
            <consortium name="The Broad Institute Genomics Platform"/>
            <consortium name="The Broad Institute Genome Sequencing Center for Infectious Disease"/>
            <person name="Wu L."/>
            <person name="Ma J."/>
        </authorList>
    </citation>
    <scope>NUCLEOTIDE SEQUENCE [LARGE SCALE GENOMIC DNA]</scope>
    <source>
        <strain evidence="3">JCM 16603</strain>
    </source>
</reference>
<evidence type="ECO:0000313" key="3">
    <source>
        <dbReference type="Proteomes" id="UP001501310"/>
    </source>
</evidence>